<evidence type="ECO:0000256" key="4">
    <source>
        <dbReference type="PROSITE-ProRule" id="PRU01343"/>
    </source>
</evidence>
<dbReference type="Proteomes" id="UP000264353">
    <property type="component" value="Chromosome A7"/>
</dbReference>
<dbReference type="InterPro" id="IPR010666">
    <property type="entry name" value="Znf_GRF"/>
</dbReference>
<keyword evidence="3" id="KW-0862">Zinc</keyword>
<evidence type="ECO:0000256" key="5">
    <source>
        <dbReference type="SAM" id="Coils"/>
    </source>
</evidence>
<dbReference type="PANTHER" id="PTHR33248">
    <property type="entry name" value="ZINC ION-BINDING PROTEIN"/>
    <property type="match status" value="1"/>
</dbReference>
<feature type="domain" description="GRF-type" evidence="6">
    <location>
        <begin position="70"/>
        <end position="112"/>
    </location>
</feature>
<dbReference type="PROSITE" id="PS51999">
    <property type="entry name" value="ZF_GRF"/>
    <property type="match status" value="1"/>
</dbReference>
<dbReference type="AlphaFoldDB" id="A0A397YSW6"/>
<dbReference type="GO" id="GO:0008270">
    <property type="term" value="F:zinc ion binding"/>
    <property type="evidence" value="ECO:0007669"/>
    <property type="project" value="UniProtKB-KW"/>
</dbReference>
<gene>
    <name evidence="7" type="ORF">BRARA_G00498</name>
</gene>
<keyword evidence="5" id="KW-0175">Coiled coil</keyword>
<dbReference type="InterPro" id="IPR057222">
    <property type="entry name" value="DUF7900"/>
</dbReference>
<reference evidence="7 8" key="1">
    <citation type="submission" date="2018-06" db="EMBL/GenBank/DDBJ databases">
        <title>WGS assembly of Brassica rapa FPsc.</title>
        <authorList>
            <person name="Bowman J."/>
            <person name="Kohchi T."/>
            <person name="Yamato K."/>
            <person name="Jenkins J."/>
            <person name="Shu S."/>
            <person name="Ishizaki K."/>
            <person name="Yamaoka S."/>
            <person name="Nishihama R."/>
            <person name="Nakamura Y."/>
            <person name="Berger F."/>
            <person name="Adam C."/>
            <person name="Aki S."/>
            <person name="Althoff F."/>
            <person name="Araki T."/>
            <person name="Arteaga-Vazquez M."/>
            <person name="Balasubrmanian S."/>
            <person name="Bauer D."/>
            <person name="Boehm C."/>
            <person name="Briginshaw L."/>
            <person name="Caballero-Perez J."/>
            <person name="Catarino B."/>
            <person name="Chen F."/>
            <person name="Chiyoda S."/>
            <person name="Chovatia M."/>
            <person name="Davies K."/>
            <person name="Delmans M."/>
            <person name="Demura T."/>
            <person name="Dierschke T."/>
            <person name="Dolan L."/>
            <person name="Dorantes-Acosta A."/>
            <person name="Eklund D."/>
            <person name="Florent S."/>
            <person name="Flores-Sandoval E."/>
            <person name="Fujiyama A."/>
            <person name="Fukuzawa H."/>
            <person name="Galik B."/>
            <person name="Grimanelli D."/>
            <person name="Grimwood J."/>
            <person name="Grossniklaus U."/>
            <person name="Hamada T."/>
            <person name="Haseloff J."/>
            <person name="Hetherington A."/>
            <person name="Higo A."/>
            <person name="Hirakawa Y."/>
            <person name="Hundley H."/>
            <person name="Ikeda Y."/>
            <person name="Inoue K."/>
            <person name="Inoue S."/>
            <person name="Ishida S."/>
            <person name="Jia Q."/>
            <person name="Kakita M."/>
            <person name="Kanazawa T."/>
            <person name="Kawai Y."/>
            <person name="Kawashima T."/>
            <person name="Kennedy M."/>
            <person name="Kinose K."/>
            <person name="Kinoshita T."/>
            <person name="Kohara Y."/>
            <person name="Koide E."/>
            <person name="Komatsu K."/>
            <person name="Kopischke S."/>
            <person name="Kubo M."/>
            <person name="Kyozuka J."/>
            <person name="Lagercrantz U."/>
            <person name="Lin S."/>
            <person name="Lindquist E."/>
            <person name="Lipzen A."/>
            <person name="Lu C."/>
            <person name="Luna E."/>
            <person name="Martienssen R."/>
            <person name="Minamino N."/>
            <person name="Mizutani M."/>
            <person name="Mizutani M."/>
            <person name="Mochizuki N."/>
            <person name="Monte I."/>
            <person name="Mosher R."/>
            <person name="Nagasaki H."/>
            <person name="Nakagami H."/>
            <person name="Naramoto S."/>
            <person name="Nishitani K."/>
            <person name="Ohtani M."/>
            <person name="Okamoto T."/>
            <person name="Okumura M."/>
            <person name="Phillips J."/>
            <person name="Pollak B."/>
            <person name="Reinders A."/>
            <person name="Roevekamp M."/>
            <person name="Sano R."/>
            <person name="Sawa S."/>
            <person name="Schmid M."/>
            <person name="Shirakawa M."/>
            <person name="Solano R."/>
            <person name="Spunde A."/>
            <person name="Suetsugu N."/>
            <person name="Sugano S."/>
            <person name="Sugiyama A."/>
            <person name="Sun R."/>
            <person name="Suzuki Y."/>
            <person name="Takenaka M."/>
            <person name="Takezawa D."/>
            <person name="Tomogane H."/>
            <person name="Tsuzuki M."/>
            <person name="Ueda T."/>
            <person name="Umeda M."/>
            <person name="Ward J."/>
            <person name="Watanabe Y."/>
            <person name="Yazaki K."/>
            <person name="Yokoyama R."/>
            <person name="Yoshitake Y."/>
            <person name="Yotsui I."/>
            <person name="Zachgo S."/>
            <person name="Schmutz J."/>
        </authorList>
    </citation>
    <scope>NUCLEOTIDE SEQUENCE [LARGE SCALE GENOMIC DNA]</scope>
    <source>
        <strain evidence="8">cv. B-3</strain>
    </source>
</reference>
<name>A0A397YSW6_BRACM</name>
<evidence type="ECO:0000259" key="6">
    <source>
        <dbReference type="PROSITE" id="PS51999"/>
    </source>
</evidence>
<sequence length="167" mass="19025">DPNDNCASARTTIRDSKVGVVHSVKHVHIRGTIRAAGSRHRGNFADMEFGGRSSYKGKGKGKGNETNVRCFCALPVKKCKSWTDKNSGRRFYGCERWKSPLDCGFFQWIDEEEPFGWQKQALIEARDKISEQKRTIMELKKTISHLQSDLGKNEEIEEDIINGFLNM</sequence>
<proteinExistence type="predicted"/>
<dbReference type="Pfam" id="PF25464">
    <property type="entry name" value="DUF7900"/>
    <property type="match status" value="1"/>
</dbReference>
<organism evidence="7 8">
    <name type="scientific">Brassica campestris</name>
    <name type="common">Field mustard</name>
    <dbReference type="NCBI Taxonomy" id="3711"/>
    <lineage>
        <taxon>Eukaryota</taxon>
        <taxon>Viridiplantae</taxon>
        <taxon>Streptophyta</taxon>
        <taxon>Embryophyta</taxon>
        <taxon>Tracheophyta</taxon>
        <taxon>Spermatophyta</taxon>
        <taxon>Magnoliopsida</taxon>
        <taxon>eudicotyledons</taxon>
        <taxon>Gunneridae</taxon>
        <taxon>Pentapetalae</taxon>
        <taxon>rosids</taxon>
        <taxon>malvids</taxon>
        <taxon>Brassicales</taxon>
        <taxon>Brassicaceae</taxon>
        <taxon>Brassiceae</taxon>
        <taxon>Brassica</taxon>
    </lineage>
</organism>
<keyword evidence="2 4" id="KW-0863">Zinc-finger</keyword>
<dbReference type="EMBL" id="CM010634">
    <property type="protein sequence ID" value="RID53073.1"/>
    <property type="molecule type" value="Genomic_DNA"/>
</dbReference>
<evidence type="ECO:0000256" key="1">
    <source>
        <dbReference type="ARBA" id="ARBA00022723"/>
    </source>
</evidence>
<protein>
    <recommendedName>
        <fullName evidence="6">GRF-type domain-containing protein</fullName>
    </recommendedName>
</protein>
<evidence type="ECO:0000313" key="7">
    <source>
        <dbReference type="EMBL" id="RID53073.1"/>
    </source>
</evidence>
<evidence type="ECO:0000313" key="8">
    <source>
        <dbReference type="Proteomes" id="UP000264353"/>
    </source>
</evidence>
<feature type="non-terminal residue" evidence="7">
    <location>
        <position position="1"/>
    </location>
</feature>
<dbReference type="Pfam" id="PF06839">
    <property type="entry name" value="Zn_ribbon_GRF"/>
    <property type="match status" value="1"/>
</dbReference>
<accession>A0A397YSW6</accession>
<evidence type="ECO:0000256" key="3">
    <source>
        <dbReference type="ARBA" id="ARBA00022833"/>
    </source>
</evidence>
<evidence type="ECO:0000256" key="2">
    <source>
        <dbReference type="ARBA" id="ARBA00022771"/>
    </source>
</evidence>
<keyword evidence="1" id="KW-0479">Metal-binding</keyword>
<feature type="coiled-coil region" evidence="5">
    <location>
        <begin position="122"/>
        <end position="149"/>
    </location>
</feature>